<reference evidence="1 2" key="1">
    <citation type="submission" date="2017-04" db="EMBL/GenBank/DDBJ databases">
        <title>Staphylococcus agnetis, a potential pathogen in the broiler production.</title>
        <authorList>
            <person name="Poulsen L."/>
        </authorList>
    </citation>
    <scope>NUCLEOTIDE SEQUENCE [LARGE SCALE GENOMIC DNA]</scope>
    <source>
        <strain evidence="1 2">723_310714_2_2_spleen</strain>
    </source>
</reference>
<dbReference type="InterPro" id="IPR036444">
    <property type="entry name" value="PLipase_A2_dom_sf"/>
</dbReference>
<keyword evidence="2" id="KW-1185">Reference proteome</keyword>
<dbReference type="Gene3D" id="1.20.90.10">
    <property type="entry name" value="Phospholipase A2 domain"/>
    <property type="match status" value="1"/>
</dbReference>
<proteinExistence type="predicted"/>
<name>A0ABX3Z291_9STAP</name>
<evidence type="ECO:0000313" key="2">
    <source>
        <dbReference type="Proteomes" id="UP000195208"/>
    </source>
</evidence>
<gene>
    <name evidence="1" type="ORF">B9M88_09725</name>
</gene>
<comment type="caution">
    <text evidence="1">The sequence shown here is derived from an EMBL/GenBank/DDBJ whole genome shotgun (WGS) entry which is preliminary data.</text>
</comment>
<dbReference type="Proteomes" id="UP000195208">
    <property type="component" value="Unassembled WGS sequence"/>
</dbReference>
<organism evidence="1 2">
    <name type="scientific">Staphylococcus agnetis</name>
    <dbReference type="NCBI Taxonomy" id="985762"/>
    <lineage>
        <taxon>Bacteria</taxon>
        <taxon>Bacillati</taxon>
        <taxon>Bacillota</taxon>
        <taxon>Bacilli</taxon>
        <taxon>Bacillales</taxon>
        <taxon>Staphylococcaceae</taxon>
        <taxon>Staphylococcus</taxon>
    </lineage>
</organism>
<sequence length="109" mass="12548">MAKIQDTNNDNVLDVTEENINEVARIGEYYESFIYKKDRWYELDEKKITESNLSSVQKNEIKNYIITKNQLSDDTGLNLARAKWMVYGRYCGKGNNGGKPIDDLDAACK</sequence>
<accession>A0ABX3Z291</accession>
<evidence type="ECO:0000313" key="1">
    <source>
        <dbReference type="EMBL" id="OTW30538.1"/>
    </source>
</evidence>
<protein>
    <submittedName>
        <fullName evidence="1">Uncharacterized protein</fullName>
    </submittedName>
</protein>
<dbReference type="RefSeq" id="WP_085621985.1">
    <property type="nucleotide sequence ID" value="NZ_JAPTFZ010000006.1"/>
</dbReference>
<dbReference type="EMBL" id="NEFX01000018">
    <property type="protein sequence ID" value="OTW30538.1"/>
    <property type="molecule type" value="Genomic_DNA"/>
</dbReference>
<dbReference type="SUPFAM" id="SSF48619">
    <property type="entry name" value="Phospholipase A2, PLA2"/>
    <property type="match status" value="1"/>
</dbReference>